<dbReference type="Gene3D" id="3.90.1140.10">
    <property type="entry name" value="Cyclic phosphodiesterase"/>
    <property type="match status" value="1"/>
</dbReference>
<dbReference type="SUPFAM" id="SSF55144">
    <property type="entry name" value="LigT-like"/>
    <property type="match status" value="1"/>
</dbReference>
<feature type="active site" description="Proton donor" evidence="2">
    <location>
        <position position="44"/>
    </location>
</feature>
<feature type="short sequence motif" description="HXTX 2" evidence="2">
    <location>
        <begin position="126"/>
        <end position="129"/>
    </location>
</feature>
<dbReference type="InterPro" id="IPR004175">
    <property type="entry name" value="RNA_CPDase"/>
</dbReference>
<dbReference type="GO" id="GO:0004113">
    <property type="term" value="F:2',3'-cyclic-nucleotide 3'-phosphodiesterase activity"/>
    <property type="evidence" value="ECO:0007669"/>
    <property type="project" value="InterPro"/>
</dbReference>
<dbReference type="EMBL" id="CP063169">
    <property type="protein sequence ID" value="QOR72180.1"/>
    <property type="molecule type" value="Genomic_DNA"/>
</dbReference>
<dbReference type="Pfam" id="PF13563">
    <property type="entry name" value="2_5_RNA_ligase2"/>
    <property type="match status" value="1"/>
</dbReference>
<evidence type="ECO:0000256" key="2">
    <source>
        <dbReference type="HAMAP-Rule" id="MF_01940"/>
    </source>
</evidence>
<feature type="active site" description="Proton acceptor" evidence="2">
    <location>
        <position position="126"/>
    </location>
</feature>
<dbReference type="NCBIfam" id="TIGR02258">
    <property type="entry name" value="2_5_ligase"/>
    <property type="match status" value="1"/>
</dbReference>
<organism evidence="4 5">
    <name type="scientific">Ruania alkalisoli</name>
    <dbReference type="NCBI Taxonomy" id="2779775"/>
    <lineage>
        <taxon>Bacteria</taxon>
        <taxon>Bacillati</taxon>
        <taxon>Actinomycetota</taxon>
        <taxon>Actinomycetes</taxon>
        <taxon>Micrococcales</taxon>
        <taxon>Ruaniaceae</taxon>
        <taxon>Ruania</taxon>
    </lineage>
</organism>
<keyword evidence="5" id="KW-1185">Reference proteome</keyword>
<dbReference type="PANTHER" id="PTHR35561:SF1">
    <property type="entry name" value="RNA 2',3'-CYCLIC PHOSPHODIESTERASE"/>
    <property type="match status" value="1"/>
</dbReference>
<gene>
    <name evidence="4" type="primary">thpR</name>
    <name evidence="4" type="ORF">IM660_08100</name>
</gene>
<dbReference type="GO" id="GO:0008664">
    <property type="term" value="F:RNA 2',3'-cyclic 3'-phosphodiesterase activity"/>
    <property type="evidence" value="ECO:0007669"/>
    <property type="project" value="UniProtKB-EC"/>
</dbReference>
<dbReference type="PANTHER" id="PTHR35561">
    <property type="entry name" value="RNA 2',3'-CYCLIC PHOSPHODIESTERASE"/>
    <property type="match status" value="1"/>
</dbReference>
<dbReference type="InterPro" id="IPR009097">
    <property type="entry name" value="Cyclic_Pdiesterase"/>
</dbReference>
<comment type="catalytic activity">
    <reaction evidence="2">
        <text>a 3'-end 2',3'-cyclophospho-ribonucleotide-RNA + H2O = a 3'-end 2'-phospho-ribonucleotide-RNA + H(+)</text>
        <dbReference type="Rhea" id="RHEA:11828"/>
        <dbReference type="Rhea" id="RHEA-COMP:10464"/>
        <dbReference type="Rhea" id="RHEA-COMP:17353"/>
        <dbReference type="ChEBI" id="CHEBI:15377"/>
        <dbReference type="ChEBI" id="CHEBI:15378"/>
        <dbReference type="ChEBI" id="CHEBI:83064"/>
        <dbReference type="ChEBI" id="CHEBI:173113"/>
        <dbReference type="EC" id="3.1.4.58"/>
    </reaction>
</comment>
<name>A0A7M1SX67_9MICO</name>
<dbReference type="AlphaFoldDB" id="A0A7M1SX67"/>
<proteinExistence type="inferred from homology"/>
<protein>
    <recommendedName>
        <fullName evidence="2">RNA 2',3'-cyclic phosphodiesterase</fullName>
        <shortName evidence="2">RNA 2',3'-CPDase</shortName>
        <ecNumber evidence="2">3.1.4.58</ecNumber>
    </recommendedName>
</protein>
<evidence type="ECO:0000313" key="5">
    <source>
        <dbReference type="Proteomes" id="UP000593758"/>
    </source>
</evidence>
<dbReference type="Proteomes" id="UP000593758">
    <property type="component" value="Chromosome"/>
</dbReference>
<comment type="function">
    <text evidence="2">Hydrolyzes RNA 2',3'-cyclic phosphodiester to an RNA 2'-phosphomonoester.</text>
</comment>
<reference evidence="4 5" key="1">
    <citation type="submission" date="2020-10" db="EMBL/GenBank/DDBJ databases">
        <title>Haloactinobacterium sp. RN3S43, a bacterium isolated from saline soil.</title>
        <authorList>
            <person name="Sun J.-Q."/>
        </authorList>
    </citation>
    <scope>NUCLEOTIDE SEQUENCE [LARGE SCALE GENOMIC DNA]</scope>
    <source>
        <strain evidence="4 5">RN3S43</strain>
    </source>
</reference>
<feature type="short sequence motif" description="HXTX 1" evidence="2">
    <location>
        <begin position="44"/>
        <end position="47"/>
    </location>
</feature>
<dbReference type="KEGG" id="halt:IM660_08100"/>
<dbReference type="HAMAP" id="MF_01940">
    <property type="entry name" value="RNA_CPDase"/>
    <property type="match status" value="1"/>
</dbReference>
<accession>A0A7M1SX67</accession>
<comment type="similarity">
    <text evidence="2">Belongs to the 2H phosphoesterase superfamily. ThpR family.</text>
</comment>
<dbReference type="EC" id="3.1.4.58" evidence="2"/>
<sequence>MRLFAALWPPEHVLDHLEAALSGVMGPAHSGPPALRRVPRENLHITLAFYGEIPDGAASDVREALAEEATTTAPLHLRLSGSGSFSERSLWIGLAGEVPALTELMGACARAPYLTEEGGSRRPRPHLTVARSSRRAAPGGPAGRSRRRGDREALGPSAMATAARALAVYRGPDWVAEEIALVASYLGGGPGGAPRYEVLDSLELGR</sequence>
<evidence type="ECO:0000313" key="4">
    <source>
        <dbReference type="EMBL" id="QOR72180.1"/>
    </source>
</evidence>
<dbReference type="RefSeq" id="WP_193498821.1">
    <property type="nucleotide sequence ID" value="NZ_CP063169.1"/>
</dbReference>
<keyword evidence="1 2" id="KW-0378">Hydrolase</keyword>
<evidence type="ECO:0000256" key="3">
    <source>
        <dbReference type="SAM" id="MobiDB-lite"/>
    </source>
</evidence>
<evidence type="ECO:0000256" key="1">
    <source>
        <dbReference type="ARBA" id="ARBA00022801"/>
    </source>
</evidence>
<feature type="region of interest" description="Disordered" evidence="3">
    <location>
        <begin position="115"/>
        <end position="156"/>
    </location>
</feature>